<dbReference type="eggNOG" id="COG1063">
    <property type="taxonomic scope" value="Bacteria"/>
</dbReference>
<feature type="domain" description="Alcohol dehydrogenase-like N-terminal" evidence="2">
    <location>
        <begin position="28"/>
        <end position="122"/>
    </location>
</feature>
<dbReference type="SUPFAM" id="SSF51735">
    <property type="entry name" value="NAD(P)-binding Rossmann-fold domains"/>
    <property type="match status" value="1"/>
</dbReference>
<dbReference type="Pfam" id="PF08240">
    <property type="entry name" value="ADH_N"/>
    <property type="match status" value="1"/>
</dbReference>
<reference evidence="4" key="1">
    <citation type="journal article" date="2013" name="BMC Microbiol.">
        <title>Taxonomy and evolution of bacteriochlorophyll a-containing members of the OM60/NOR5 clade of marine gammaproteobacteria: description of Luminiphilus syltensis gen. nov., sp. nov., reclassification of Haliea rubra as Pseudohaliea rubra gen. nov., comb. nov., and emendation of Chromatocurvus halotolerans.</title>
        <authorList>
            <person name="Spring S."/>
            <person name="Riedel T."/>
            <person name="Sproer C."/>
            <person name="Yan S."/>
            <person name="Harder J."/>
            <person name="Fuchs B.M."/>
        </authorList>
    </citation>
    <scope>NUCLEOTIDE SEQUENCE [LARGE SCALE GENOMIC DNA]</scope>
    <source>
        <strain evidence="4">NOR51-B</strain>
    </source>
</reference>
<name>B8KT21_9GAMM</name>
<dbReference type="AlphaFoldDB" id="B8KT21"/>
<dbReference type="STRING" id="565045.NOR51B_1866"/>
<protein>
    <submittedName>
        <fullName evidence="3">Chlorophyll synthesis pathway, bchC</fullName>
    </submittedName>
</protein>
<evidence type="ECO:0000256" key="1">
    <source>
        <dbReference type="ARBA" id="ARBA00023002"/>
    </source>
</evidence>
<dbReference type="GO" id="GO:0036354">
    <property type="term" value="F:bacteriochlorophyllide-a dehydrogenase activity"/>
    <property type="evidence" value="ECO:0007669"/>
    <property type="project" value="InterPro"/>
</dbReference>
<accession>B8KT21</accession>
<sequence>MNMSSTAVVFEQPHKLSLRTVALPEPDDNDLLIDVEWTGISTGTERLLWDGRMPAFPGLDYPLVPGYETIGTVVETGSDTSIAPGTRVFVPGSKGFVDARGLFGGAASRVLVAEHKAVPLPDDETPDGALFALTATAIHILTLLGQDRTPDLIVGHGALGRLLARCTRALRGRAPQVWETNAIRAEGATGYNVIHPDQDERFDYQTVVDVSGDSTLLDTLITRVGAGGTIALGGFYTHPLAFNFVPAFIREVEIKVCAEWNEQDVALTTRLIAEGRLSLDGLITHRHAVNDAASAYDTAFTNPECLKMVLDWREQ</sequence>
<dbReference type="InterPro" id="IPR013154">
    <property type="entry name" value="ADH-like_N"/>
</dbReference>
<dbReference type="InterPro" id="IPR011032">
    <property type="entry name" value="GroES-like_sf"/>
</dbReference>
<evidence type="ECO:0000259" key="2">
    <source>
        <dbReference type="Pfam" id="PF08240"/>
    </source>
</evidence>
<gene>
    <name evidence="3" type="primary">bchC</name>
    <name evidence="3" type="ORF">NOR51B_1866</name>
</gene>
<dbReference type="SUPFAM" id="SSF50129">
    <property type="entry name" value="GroES-like"/>
    <property type="match status" value="1"/>
</dbReference>
<evidence type="ECO:0000313" key="3">
    <source>
        <dbReference type="EMBL" id="EED35918.1"/>
    </source>
</evidence>
<keyword evidence="1" id="KW-0560">Oxidoreductase</keyword>
<dbReference type="HOGENOM" id="CLU_026673_6_0_6"/>
<dbReference type="RefSeq" id="WP_009020663.1">
    <property type="nucleotide sequence ID" value="NZ_DS999411.1"/>
</dbReference>
<evidence type="ECO:0000313" key="4">
    <source>
        <dbReference type="Proteomes" id="UP000004699"/>
    </source>
</evidence>
<dbReference type="EMBL" id="DS999411">
    <property type="protein sequence ID" value="EED35918.1"/>
    <property type="molecule type" value="Genomic_DNA"/>
</dbReference>
<dbReference type="InterPro" id="IPR005903">
    <property type="entry name" value="BchC"/>
</dbReference>
<dbReference type="PANTHER" id="PTHR43189:SF1">
    <property type="entry name" value="ZINC-TYPE ALCOHOL DEHYDROGENASE-LIKE PROTEIN C1198.01"/>
    <property type="match status" value="1"/>
</dbReference>
<dbReference type="Gene3D" id="3.40.50.720">
    <property type="entry name" value="NAD(P)-binding Rossmann-like Domain"/>
    <property type="match status" value="1"/>
</dbReference>
<dbReference type="PANTHER" id="PTHR43189">
    <property type="entry name" value="ZINC-TYPE ALCOHOL DEHYDROGENASE-LIKE PROTEIN C1198.01-RELATED"/>
    <property type="match status" value="1"/>
</dbReference>
<dbReference type="Gene3D" id="3.90.180.10">
    <property type="entry name" value="Medium-chain alcohol dehydrogenases, catalytic domain"/>
    <property type="match status" value="2"/>
</dbReference>
<organism evidence="3 4">
    <name type="scientific">Luminiphilus syltensis NOR5-1B</name>
    <dbReference type="NCBI Taxonomy" id="565045"/>
    <lineage>
        <taxon>Bacteria</taxon>
        <taxon>Pseudomonadati</taxon>
        <taxon>Pseudomonadota</taxon>
        <taxon>Gammaproteobacteria</taxon>
        <taxon>Cellvibrionales</taxon>
        <taxon>Halieaceae</taxon>
        <taxon>Luminiphilus</taxon>
    </lineage>
</organism>
<keyword evidence="4" id="KW-1185">Reference proteome</keyword>
<dbReference type="CDD" id="cd08255">
    <property type="entry name" value="2-desacetyl-2-hydroxyethyl_bacteriochlorophyllide_like"/>
    <property type="match status" value="1"/>
</dbReference>
<dbReference type="Proteomes" id="UP000004699">
    <property type="component" value="Unassembled WGS sequence"/>
</dbReference>
<proteinExistence type="predicted"/>
<dbReference type="InterPro" id="IPR036291">
    <property type="entry name" value="NAD(P)-bd_dom_sf"/>
</dbReference>
<dbReference type="NCBIfam" id="TIGR01202">
    <property type="entry name" value="bchC"/>
    <property type="match status" value="1"/>
</dbReference>